<accession>A0A9P8TRH1</accession>
<evidence type="ECO:0000313" key="2">
    <source>
        <dbReference type="Proteomes" id="UP000774326"/>
    </source>
</evidence>
<proteinExistence type="predicted"/>
<keyword evidence="2" id="KW-1185">Reference proteome</keyword>
<protein>
    <submittedName>
        <fullName evidence="1">Uncharacterized protein</fullName>
    </submittedName>
</protein>
<comment type="caution">
    <text evidence="1">The sequence shown here is derived from an EMBL/GenBank/DDBJ whole genome shotgun (WGS) entry which is preliminary data.</text>
</comment>
<reference evidence="1" key="2">
    <citation type="submission" date="2021-01" db="EMBL/GenBank/DDBJ databases">
        <authorList>
            <person name="Schikora-Tamarit M.A."/>
        </authorList>
    </citation>
    <scope>NUCLEOTIDE SEQUENCE</scope>
    <source>
        <strain evidence="1">CBS2887</strain>
    </source>
</reference>
<organism evidence="1 2">
    <name type="scientific">Wickerhamomyces pijperi</name>
    <name type="common">Yeast</name>
    <name type="synonym">Pichia pijperi</name>
    <dbReference type="NCBI Taxonomy" id="599730"/>
    <lineage>
        <taxon>Eukaryota</taxon>
        <taxon>Fungi</taxon>
        <taxon>Dikarya</taxon>
        <taxon>Ascomycota</taxon>
        <taxon>Saccharomycotina</taxon>
        <taxon>Saccharomycetes</taxon>
        <taxon>Phaffomycetales</taxon>
        <taxon>Wickerhamomycetaceae</taxon>
        <taxon>Wickerhamomyces</taxon>
    </lineage>
</organism>
<sequence>MMESLELSPNTSPNSPAWLKLTVFKTLSSSLRELLEPFFFKLGANCKWLSLSLSLFLISSSNKSEAMYNAFSSCTSFLDLIFNKKLCSSLVIDLAGLEWLDLFNSSS</sequence>
<evidence type="ECO:0000313" key="1">
    <source>
        <dbReference type="EMBL" id="KAH3688235.1"/>
    </source>
</evidence>
<dbReference type="Proteomes" id="UP000774326">
    <property type="component" value="Unassembled WGS sequence"/>
</dbReference>
<dbReference type="EMBL" id="JAEUBG010000455">
    <property type="protein sequence ID" value="KAH3688235.1"/>
    <property type="molecule type" value="Genomic_DNA"/>
</dbReference>
<dbReference type="AlphaFoldDB" id="A0A9P8TRH1"/>
<gene>
    <name evidence="1" type="ORF">WICPIJ_000786</name>
</gene>
<reference evidence="1" key="1">
    <citation type="journal article" date="2021" name="Open Biol.">
        <title>Shared evolutionary footprints suggest mitochondrial oxidative damage underlies multiple complex I losses in fungi.</title>
        <authorList>
            <person name="Schikora-Tamarit M.A."/>
            <person name="Marcet-Houben M."/>
            <person name="Nosek J."/>
            <person name="Gabaldon T."/>
        </authorList>
    </citation>
    <scope>NUCLEOTIDE SEQUENCE</scope>
    <source>
        <strain evidence="1">CBS2887</strain>
    </source>
</reference>
<name>A0A9P8TRH1_WICPI</name>